<evidence type="ECO:0000313" key="3">
    <source>
        <dbReference type="Proteomes" id="UP000769766"/>
    </source>
</evidence>
<dbReference type="EMBL" id="JACPRF010000140">
    <property type="protein sequence ID" value="MBI2876135.1"/>
    <property type="molecule type" value="Genomic_DNA"/>
</dbReference>
<dbReference type="GO" id="GO:0019867">
    <property type="term" value="C:outer membrane"/>
    <property type="evidence" value="ECO:0007669"/>
    <property type="project" value="InterPro"/>
</dbReference>
<sequence>MSHKNPDCTGRSFSALVLYGLLLAAWSLLSACGYSLVGGQLKLPKHIQKVSIPIFANKTYEAQIETDLTSAIREEFIVDGRLQVVSQKQADALLIGEIQAYSVTPLAFDARDNVTEYRLNFTILITLQDLIEGKTLFKEALTADHEYRVTSSIADTEARKREAVKAASRDFALELLNLLTEGL</sequence>
<evidence type="ECO:0000313" key="2">
    <source>
        <dbReference type="EMBL" id="MBI2876135.1"/>
    </source>
</evidence>
<keyword evidence="1" id="KW-1133">Transmembrane helix</keyword>
<dbReference type="InterPro" id="IPR007485">
    <property type="entry name" value="LPS_assembly_LptE"/>
</dbReference>
<organism evidence="2 3">
    <name type="scientific">Tectimicrobiota bacterium</name>
    <dbReference type="NCBI Taxonomy" id="2528274"/>
    <lineage>
        <taxon>Bacteria</taxon>
        <taxon>Pseudomonadati</taxon>
        <taxon>Nitrospinota/Tectimicrobiota group</taxon>
        <taxon>Candidatus Tectimicrobiota</taxon>
    </lineage>
</organism>
<dbReference type="AlphaFoldDB" id="A0A932FUY8"/>
<dbReference type="Proteomes" id="UP000769766">
    <property type="component" value="Unassembled WGS sequence"/>
</dbReference>
<evidence type="ECO:0000256" key="1">
    <source>
        <dbReference type="SAM" id="Phobius"/>
    </source>
</evidence>
<keyword evidence="1" id="KW-0472">Membrane</keyword>
<reference evidence="2" key="1">
    <citation type="submission" date="2020-07" db="EMBL/GenBank/DDBJ databases">
        <title>Huge and variable diversity of episymbiotic CPR bacteria and DPANN archaea in groundwater ecosystems.</title>
        <authorList>
            <person name="He C.Y."/>
            <person name="Keren R."/>
            <person name="Whittaker M."/>
            <person name="Farag I.F."/>
            <person name="Doudna J."/>
            <person name="Cate J.H.D."/>
            <person name="Banfield J.F."/>
        </authorList>
    </citation>
    <scope>NUCLEOTIDE SEQUENCE</scope>
    <source>
        <strain evidence="2">NC_groundwater_672_Ag_B-0.1um_62_36</strain>
    </source>
</reference>
<dbReference type="PROSITE" id="PS51257">
    <property type="entry name" value="PROKAR_LIPOPROTEIN"/>
    <property type="match status" value="1"/>
</dbReference>
<dbReference type="Gene3D" id="3.30.160.150">
    <property type="entry name" value="Lipoprotein like domain"/>
    <property type="match status" value="1"/>
</dbReference>
<accession>A0A932FUY8</accession>
<feature type="transmembrane region" description="Helical" evidence="1">
    <location>
        <begin position="12"/>
        <end position="37"/>
    </location>
</feature>
<dbReference type="GO" id="GO:0043165">
    <property type="term" value="P:Gram-negative-bacterium-type cell outer membrane assembly"/>
    <property type="evidence" value="ECO:0007669"/>
    <property type="project" value="InterPro"/>
</dbReference>
<name>A0A932FUY8_UNCTE</name>
<keyword evidence="1" id="KW-0812">Transmembrane</keyword>
<dbReference type="Pfam" id="PF04390">
    <property type="entry name" value="LptE"/>
    <property type="match status" value="1"/>
</dbReference>
<protein>
    <submittedName>
        <fullName evidence="2">LptE family protein</fullName>
    </submittedName>
</protein>
<proteinExistence type="predicted"/>
<gene>
    <name evidence="2" type="ORF">HYY20_04570</name>
</gene>
<comment type="caution">
    <text evidence="2">The sequence shown here is derived from an EMBL/GenBank/DDBJ whole genome shotgun (WGS) entry which is preliminary data.</text>
</comment>